<dbReference type="Pfam" id="PF08902">
    <property type="entry name" value="DUF1848"/>
    <property type="match status" value="1"/>
</dbReference>
<protein>
    <submittedName>
        <fullName evidence="1">DUF1848 family protein</fullName>
    </submittedName>
</protein>
<dbReference type="Proteomes" id="UP000441717">
    <property type="component" value="Unassembled WGS sequence"/>
</dbReference>
<comment type="caution">
    <text evidence="1">The sequence shown here is derived from an EMBL/GenBank/DDBJ whole genome shotgun (WGS) entry which is preliminary data.</text>
</comment>
<organism evidence="1 2">
    <name type="scientific">Desulfofundulus thermobenzoicus</name>
    <dbReference type="NCBI Taxonomy" id="29376"/>
    <lineage>
        <taxon>Bacteria</taxon>
        <taxon>Bacillati</taxon>
        <taxon>Bacillota</taxon>
        <taxon>Clostridia</taxon>
        <taxon>Eubacteriales</taxon>
        <taxon>Peptococcaceae</taxon>
        <taxon>Desulfofundulus</taxon>
    </lineage>
</organism>
<dbReference type="EMBL" id="WHYR01000067">
    <property type="protein sequence ID" value="MQL53785.1"/>
    <property type="molecule type" value="Genomic_DNA"/>
</dbReference>
<evidence type="ECO:0000313" key="2">
    <source>
        <dbReference type="Proteomes" id="UP000441717"/>
    </source>
</evidence>
<evidence type="ECO:0000313" key="1">
    <source>
        <dbReference type="EMBL" id="MQL53785.1"/>
    </source>
</evidence>
<dbReference type="AlphaFoldDB" id="A0A6N7IUJ0"/>
<reference evidence="1 2" key="1">
    <citation type="submission" date="2019-10" db="EMBL/GenBank/DDBJ databases">
        <title>Comparative genomics of sulfur disproportionating microorganisms.</title>
        <authorList>
            <person name="Ward L.M."/>
            <person name="Bertran E."/>
            <person name="Johnston D."/>
        </authorList>
    </citation>
    <scope>NUCLEOTIDE SEQUENCE [LARGE SCALE GENOMIC DNA]</scope>
    <source>
        <strain evidence="1 2">DSM 14055</strain>
    </source>
</reference>
<keyword evidence="2" id="KW-1185">Reference proteome</keyword>
<accession>A0A6N7IUJ0</accession>
<dbReference type="OrthoDB" id="9771212at2"/>
<gene>
    <name evidence="1" type="ORF">GFC01_16280</name>
</gene>
<name>A0A6N7IUJ0_9FIRM</name>
<dbReference type="InterPro" id="IPR014998">
    <property type="entry name" value="DUF1848"/>
</dbReference>
<proteinExistence type="predicted"/>
<sequence length="250" mass="28003">MSRRTDPRWHAEKFITILQQKYPPADVHTVVLWTKFPQAILTAPYRDVLKQYDQIYCQITITGLGGTPLEPKVPPWEETVALLPALAGFAGGAERVRLRVDPLVFLEYKGTRFSNLARVEMILNRALEAGIRTFSTSFMEAYPKVYARLKAHGFKAIGLSPGAKQRVINHLSAMVRERGGTLYTCAVPGFPISRCIDGELLTRLHPQGERCRMDKAAGQRALCGCTHSVDIGWYNMRCPSGCLYCYANPV</sequence>